<reference evidence="4 5" key="1">
    <citation type="submission" date="2017-06" db="EMBL/GenBank/DDBJ databases">
        <authorList>
            <person name="Kim H.J."/>
            <person name="Triplett B.A."/>
        </authorList>
    </citation>
    <scope>NUCLEOTIDE SEQUENCE [LARGE SCALE GENOMIC DNA]</scope>
    <source>
        <strain evidence="4 5">U15</strain>
    </source>
</reference>
<dbReference type="InterPro" id="IPR011043">
    <property type="entry name" value="Gal_Oxase/kelch_b-propeller"/>
</dbReference>
<dbReference type="Proteomes" id="UP000198284">
    <property type="component" value="Unassembled WGS sequence"/>
</dbReference>
<protein>
    <submittedName>
        <fullName evidence="4">Kelch motif-containing protein</fullName>
    </submittedName>
</protein>
<dbReference type="InterPro" id="IPR014756">
    <property type="entry name" value="Ig_E-set"/>
</dbReference>
<dbReference type="PANTHER" id="PTHR32208:SF21">
    <property type="entry name" value="LOW QUALITY PROTEIN: ALDEHYDE OXIDASE GLOX-LIKE"/>
    <property type="match status" value="1"/>
</dbReference>
<name>A0A239EUX1_9BURK</name>
<gene>
    <name evidence="4" type="ORF">SAMN06265795_10329</name>
</gene>
<evidence type="ECO:0000256" key="1">
    <source>
        <dbReference type="ARBA" id="ARBA00022729"/>
    </source>
</evidence>
<dbReference type="OrthoDB" id="8673369at2"/>
<dbReference type="RefSeq" id="WP_089398549.1">
    <property type="nucleotide sequence ID" value="NZ_FZOT01000003.1"/>
</dbReference>
<evidence type="ECO:0000313" key="4">
    <source>
        <dbReference type="EMBL" id="SNS48399.1"/>
    </source>
</evidence>
<dbReference type="SMART" id="SM00612">
    <property type="entry name" value="Kelch"/>
    <property type="match status" value="1"/>
</dbReference>
<dbReference type="InterPro" id="IPR015202">
    <property type="entry name" value="GO-like_E_set"/>
</dbReference>
<dbReference type="AlphaFoldDB" id="A0A239EUX1"/>
<feature type="domain" description="Galactose oxidase-like Early set" evidence="3">
    <location>
        <begin position="105"/>
        <end position="199"/>
    </location>
</feature>
<dbReference type="CDD" id="cd02851">
    <property type="entry name" value="E_set_GO_C"/>
    <property type="match status" value="1"/>
</dbReference>
<dbReference type="Pfam" id="PF09118">
    <property type="entry name" value="GO-like_E_set"/>
    <property type="match status" value="1"/>
</dbReference>
<dbReference type="PANTHER" id="PTHR32208">
    <property type="entry name" value="SECRETED PROTEIN-RELATED"/>
    <property type="match status" value="1"/>
</dbReference>
<dbReference type="InterPro" id="IPR037293">
    <property type="entry name" value="Gal_Oxidase_central_sf"/>
</dbReference>
<dbReference type="InterPro" id="IPR009880">
    <property type="entry name" value="Glyoxal_oxidase_N"/>
</dbReference>
<organism evidence="4 5">
    <name type="scientific">Noviherbaspirillum humi</name>
    <dbReference type="NCBI Taxonomy" id="1688639"/>
    <lineage>
        <taxon>Bacteria</taxon>
        <taxon>Pseudomonadati</taxon>
        <taxon>Pseudomonadota</taxon>
        <taxon>Betaproteobacteria</taxon>
        <taxon>Burkholderiales</taxon>
        <taxon>Oxalobacteraceae</taxon>
        <taxon>Noviherbaspirillum</taxon>
    </lineage>
</organism>
<keyword evidence="5" id="KW-1185">Reference proteome</keyword>
<proteinExistence type="predicted"/>
<accession>A0A239EUX1</accession>
<dbReference type="InterPro" id="IPR006652">
    <property type="entry name" value="Kelch_1"/>
</dbReference>
<dbReference type="SUPFAM" id="SSF81296">
    <property type="entry name" value="E set domains"/>
    <property type="match status" value="1"/>
</dbReference>
<evidence type="ECO:0000259" key="3">
    <source>
        <dbReference type="Pfam" id="PF09118"/>
    </source>
</evidence>
<evidence type="ECO:0000313" key="5">
    <source>
        <dbReference type="Proteomes" id="UP000198284"/>
    </source>
</evidence>
<dbReference type="InterPro" id="IPR013783">
    <property type="entry name" value="Ig-like_fold"/>
</dbReference>
<dbReference type="Pfam" id="PF07250">
    <property type="entry name" value="Glyoxal_oxid_N"/>
    <property type="match status" value="1"/>
</dbReference>
<dbReference type="Gene3D" id="2.60.40.10">
    <property type="entry name" value="Immunoglobulins"/>
    <property type="match status" value="1"/>
</dbReference>
<dbReference type="SUPFAM" id="SSF50965">
    <property type="entry name" value="Galactose oxidase, central domain"/>
    <property type="match status" value="1"/>
</dbReference>
<evidence type="ECO:0000259" key="2">
    <source>
        <dbReference type="Pfam" id="PF07250"/>
    </source>
</evidence>
<dbReference type="EMBL" id="FZOT01000003">
    <property type="protein sequence ID" value="SNS48399.1"/>
    <property type="molecule type" value="Genomic_DNA"/>
</dbReference>
<feature type="domain" description="Glyoxal oxidase N-terminal" evidence="2">
    <location>
        <begin position="9"/>
        <end position="79"/>
    </location>
</feature>
<dbReference type="Gene3D" id="2.130.10.80">
    <property type="entry name" value="Galactose oxidase/kelch, beta-propeller"/>
    <property type="match status" value="1"/>
</dbReference>
<keyword evidence="1" id="KW-0732">Signal</keyword>
<sequence>MKYARRQLNATILADGKVLVTGGMSGPGFNDAATAVLAAEMWDPLTGKWTEMASMKIPRLYHSTALLLPDGRVLSAGGGQPAPLNGVDNSNAEIYSPPYLFTGSRPTVKNAPATLQYGQGFFVETPDAGSIVKATWIRLGAVTHAFNMNQRINYLQFTKTATGLNVTAPADPNLTPPGHYMLFLINERGVPSIARIIQIQ</sequence>